<gene>
    <name evidence="4" type="ORF">OM944_08180</name>
</gene>
<dbReference type="InterPro" id="IPR002220">
    <property type="entry name" value="DapA-like"/>
</dbReference>
<dbReference type="InterPro" id="IPR013785">
    <property type="entry name" value="Aldolase_TIM"/>
</dbReference>
<dbReference type="Proteomes" id="UP001163156">
    <property type="component" value="Chromosome"/>
</dbReference>
<accession>A0ABY6ML19</accession>
<protein>
    <submittedName>
        <fullName evidence="4">Dihydrodipicolinate synthase family protein</fullName>
    </submittedName>
</protein>
<comment type="similarity">
    <text evidence="3">Belongs to the DapA family.</text>
</comment>
<proteinExistence type="inferred from homology"/>
<dbReference type="Gene3D" id="3.20.20.70">
    <property type="entry name" value="Aldolase class I"/>
    <property type="match status" value="1"/>
</dbReference>
<evidence type="ECO:0000313" key="5">
    <source>
        <dbReference type="Proteomes" id="UP001163156"/>
    </source>
</evidence>
<evidence type="ECO:0000313" key="4">
    <source>
        <dbReference type="EMBL" id="UZD24467.1"/>
    </source>
</evidence>
<dbReference type="PIRSF" id="PIRSF001365">
    <property type="entry name" value="DHDPS"/>
    <property type="match status" value="1"/>
</dbReference>
<dbReference type="PANTHER" id="PTHR42849">
    <property type="entry name" value="N-ACETYLNEURAMINATE LYASE"/>
    <property type="match status" value="1"/>
</dbReference>
<dbReference type="SUPFAM" id="SSF51569">
    <property type="entry name" value="Aldolase"/>
    <property type="match status" value="1"/>
</dbReference>
<dbReference type="CDD" id="cd00408">
    <property type="entry name" value="DHDPS-like"/>
    <property type="match status" value="1"/>
</dbReference>
<dbReference type="RefSeq" id="WP_264811179.1">
    <property type="nucleotide sequence ID" value="NZ_CP110226.1"/>
</dbReference>
<dbReference type="SMART" id="SM01130">
    <property type="entry name" value="DHDPS"/>
    <property type="match status" value="1"/>
</dbReference>
<keyword evidence="2" id="KW-0704">Schiff base</keyword>
<dbReference type="PROSITE" id="PS00666">
    <property type="entry name" value="DHDPS_2"/>
    <property type="match status" value="1"/>
</dbReference>
<sequence length="313" mass="34697">MNLSKPLQGIIPPLITPLHEDFTLDYPSFFNILEHTVAGGVHGVFILGTTGEFSSLSTEVKNEVISLTCGKINKRIPVLVGITDCSFNQSLSYAAKAADCGAQAVVAAPPFYMRLDQVELINYYEKLADQVELPLMLYNIPSHARISIAPESVKILSEHPNIIGIKDSSNDLEYFKRLCRIFEDTNEFSLLIGPEEKMVESINMGGHGCVAGGANLFPKLYVKLYEAIKKTDSEAIQTLQANVLFLSQNLYSHADYQSAYLKGLKAAMSFEGHCKGILALPLYAYSEDEKATLKKKYEVVEARVNSYLKEKKL</sequence>
<evidence type="ECO:0000256" key="2">
    <source>
        <dbReference type="ARBA" id="ARBA00023270"/>
    </source>
</evidence>
<evidence type="ECO:0000256" key="1">
    <source>
        <dbReference type="ARBA" id="ARBA00023239"/>
    </source>
</evidence>
<dbReference type="EMBL" id="CP110226">
    <property type="protein sequence ID" value="UZD24467.1"/>
    <property type="molecule type" value="Genomic_DNA"/>
</dbReference>
<dbReference type="Pfam" id="PF00701">
    <property type="entry name" value="DHDPS"/>
    <property type="match status" value="1"/>
</dbReference>
<evidence type="ECO:0000256" key="3">
    <source>
        <dbReference type="PIRNR" id="PIRNR001365"/>
    </source>
</evidence>
<organism evidence="4 5">
    <name type="scientific">Algoriphagus halophytocola</name>
    <dbReference type="NCBI Taxonomy" id="2991499"/>
    <lineage>
        <taxon>Bacteria</taxon>
        <taxon>Pseudomonadati</taxon>
        <taxon>Bacteroidota</taxon>
        <taxon>Cytophagia</taxon>
        <taxon>Cytophagales</taxon>
        <taxon>Cyclobacteriaceae</taxon>
        <taxon>Algoriphagus</taxon>
    </lineage>
</organism>
<dbReference type="InterPro" id="IPR020625">
    <property type="entry name" value="Schiff_base-form_aldolases_AS"/>
</dbReference>
<reference evidence="4" key="1">
    <citation type="submission" date="2022-10" db="EMBL/GenBank/DDBJ databases">
        <title>Algoriphagus sp. a novel bacteria isolate from halophytes salicornia europaea.</title>
        <authorList>
            <person name="Peng Y."/>
            <person name="Jiang L."/>
            <person name="Lee J."/>
        </authorList>
    </citation>
    <scope>NUCLEOTIDE SEQUENCE</scope>
    <source>
        <strain evidence="4">TR-M5</strain>
    </source>
</reference>
<keyword evidence="1 3" id="KW-0456">Lyase</keyword>
<dbReference type="PRINTS" id="PR00146">
    <property type="entry name" value="DHPICSNTHASE"/>
</dbReference>
<name>A0ABY6ML19_9BACT</name>
<keyword evidence="5" id="KW-1185">Reference proteome</keyword>
<dbReference type="PANTHER" id="PTHR42849:SF1">
    <property type="entry name" value="N-ACETYLNEURAMINATE LYASE"/>
    <property type="match status" value="1"/>
</dbReference>